<keyword evidence="5" id="KW-0677">Repeat</keyword>
<dbReference type="InterPro" id="IPR032675">
    <property type="entry name" value="LRR_dom_sf"/>
</dbReference>
<comment type="similarity">
    <text evidence="7">Belongs to the FBXL15 family.</text>
</comment>
<gene>
    <name evidence="13" type="ORF">KC01_LOCUS27899</name>
</gene>
<evidence type="ECO:0000259" key="11">
    <source>
        <dbReference type="Pfam" id="PF00646"/>
    </source>
</evidence>
<evidence type="ECO:0000256" key="6">
    <source>
        <dbReference type="ARBA" id="ARBA00022786"/>
    </source>
</evidence>
<evidence type="ECO:0000256" key="9">
    <source>
        <dbReference type="ARBA" id="ARBA00059395"/>
    </source>
</evidence>
<proteinExistence type="inferred from homology"/>
<dbReference type="InterPro" id="IPR050648">
    <property type="entry name" value="F-box_LRR-repeat"/>
</dbReference>
<dbReference type="Pfam" id="PF25372">
    <property type="entry name" value="DUF7885"/>
    <property type="match status" value="1"/>
</dbReference>
<evidence type="ECO:0000256" key="4">
    <source>
        <dbReference type="ARBA" id="ARBA00022614"/>
    </source>
</evidence>
<dbReference type="Gene3D" id="3.80.10.10">
    <property type="entry name" value="Ribonuclease Inhibitor"/>
    <property type="match status" value="1"/>
</dbReference>
<keyword evidence="14" id="KW-1185">Reference proteome</keyword>
<dbReference type="PANTHER" id="PTHR13382:SF7">
    <property type="entry name" value="LEUCINE-RICH REPEAT-CONTAINING PROTEIN"/>
    <property type="match status" value="1"/>
</dbReference>
<comment type="subcellular location">
    <subcellularLocation>
        <location evidence="1">Cytoplasm</location>
    </subcellularLocation>
</comment>
<dbReference type="AlphaFoldDB" id="A0AAV2LGG3"/>
<feature type="domain" description="F-box/LRR-repeat protein 15-like leucin rich repeat" evidence="12">
    <location>
        <begin position="134"/>
        <end position="232"/>
    </location>
</feature>
<comment type="function">
    <text evidence="9">Substrate recognition component of a SCF (SKP1-CUL1-F-box protein) E3 ubiquitin-protein ligase complex which mediates the ubiquitination and subsequent proteasomal degradation of target proteins. Acts as a positive regulator of the BMP signaling pathway. Required for dorsal/ventral pattern formation.</text>
</comment>
<dbReference type="FunFam" id="3.80.10.10:FF:000113">
    <property type="entry name" value="F-box/LRR-repeat protein 15 isoform X1"/>
    <property type="match status" value="1"/>
</dbReference>
<organism evidence="13 14">
    <name type="scientific">Knipowitschia caucasica</name>
    <name type="common">Caucasian dwarf goby</name>
    <name type="synonym">Pomatoschistus caucasicus</name>
    <dbReference type="NCBI Taxonomy" id="637954"/>
    <lineage>
        <taxon>Eukaryota</taxon>
        <taxon>Metazoa</taxon>
        <taxon>Chordata</taxon>
        <taxon>Craniata</taxon>
        <taxon>Vertebrata</taxon>
        <taxon>Euteleostomi</taxon>
        <taxon>Actinopterygii</taxon>
        <taxon>Neopterygii</taxon>
        <taxon>Teleostei</taxon>
        <taxon>Neoteleostei</taxon>
        <taxon>Acanthomorphata</taxon>
        <taxon>Gobiaria</taxon>
        <taxon>Gobiiformes</taxon>
        <taxon>Gobioidei</taxon>
        <taxon>Gobiidae</taxon>
        <taxon>Gobiinae</taxon>
        <taxon>Knipowitschia</taxon>
    </lineage>
</organism>
<evidence type="ECO:0000256" key="8">
    <source>
        <dbReference type="ARBA" id="ARBA00040698"/>
    </source>
</evidence>
<evidence type="ECO:0000256" key="7">
    <source>
        <dbReference type="ARBA" id="ARBA00038495"/>
    </source>
</evidence>
<comment type="subunit">
    <text evidence="10">Part of the SCF (SKP1-CUL1-F-box) E3 ubiquitin-protein ligase complex SCF(FBXL15).</text>
</comment>
<protein>
    <recommendedName>
        <fullName evidence="8">F-box/LRR-repeat protein 15</fullName>
    </recommendedName>
</protein>
<dbReference type="GO" id="GO:0005737">
    <property type="term" value="C:cytoplasm"/>
    <property type="evidence" value="ECO:0007669"/>
    <property type="project" value="UniProtKB-SubCell"/>
</dbReference>
<dbReference type="InterPro" id="IPR006553">
    <property type="entry name" value="Leu-rich_rpt_Cys-con_subtyp"/>
</dbReference>
<keyword evidence="6" id="KW-0833">Ubl conjugation pathway</keyword>
<evidence type="ECO:0000313" key="14">
    <source>
        <dbReference type="Proteomes" id="UP001497482"/>
    </source>
</evidence>
<dbReference type="Proteomes" id="UP001497482">
    <property type="component" value="Chromosome 23"/>
</dbReference>
<dbReference type="Pfam" id="PF00646">
    <property type="entry name" value="F-box"/>
    <property type="match status" value="1"/>
</dbReference>
<dbReference type="SMART" id="SM00367">
    <property type="entry name" value="LRR_CC"/>
    <property type="match status" value="6"/>
</dbReference>
<evidence type="ECO:0000313" key="13">
    <source>
        <dbReference type="EMBL" id="CAL1599666.1"/>
    </source>
</evidence>
<evidence type="ECO:0000256" key="1">
    <source>
        <dbReference type="ARBA" id="ARBA00004496"/>
    </source>
</evidence>
<dbReference type="SUPFAM" id="SSF52047">
    <property type="entry name" value="RNI-like"/>
    <property type="match status" value="1"/>
</dbReference>
<dbReference type="PANTHER" id="PTHR13382">
    <property type="entry name" value="MITOCHONDRIAL ATP SYNTHASE COUPLING FACTOR B"/>
    <property type="match status" value="1"/>
</dbReference>
<dbReference type="EMBL" id="OZ035845">
    <property type="protein sequence ID" value="CAL1599666.1"/>
    <property type="molecule type" value="Genomic_DNA"/>
</dbReference>
<comment type="pathway">
    <text evidence="2">Protein modification; protein ubiquitination.</text>
</comment>
<evidence type="ECO:0000259" key="12">
    <source>
        <dbReference type="Pfam" id="PF25372"/>
    </source>
</evidence>
<accession>A0AAV2LGG3</accession>
<keyword evidence="4" id="KW-0433">Leucine-rich repeat</keyword>
<keyword evidence="3" id="KW-0963">Cytoplasm</keyword>
<evidence type="ECO:0000256" key="5">
    <source>
        <dbReference type="ARBA" id="ARBA00022737"/>
    </source>
</evidence>
<feature type="domain" description="F-box" evidence="11">
    <location>
        <begin position="12"/>
        <end position="49"/>
    </location>
</feature>
<dbReference type="InterPro" id="IPR057207">
    <property type="entry name" value="FBXL15_LRR"/>
</dbReference>
<evidence type="ECO:0000256" key="10">
    <source>
        <dbReference type="ARBA" id="ARBA00063968"/>
    </source>
</evidence>
<name>A0AAV2LGG3_KNICA</name>
<dbReference type="CDD" id="cd22126">
    <property type="entry name" value="F-box_FBXL15"/>
    <property type="match status" value="1"/>
</dbReference>
<dbReference type="InterPro" id="IPR001810">
    <property type="entry name" value="F-box_dom"/>
</dbReference>
<sequence>MDENASKADLGLLDLPWEDVLVPHVLSHVPLQTLVQLQRVSKQFLSLIQLYLANCRHFHLAPLGPTLPREAFCSLLRDSRSLQSLSLHCCSDWLSDSDLLPVIGQNLQLHRVELRGCSGLTRRSLVAVSLTCAQLSHLGLAHCEWVDALSLRSLADHCLHLQSIDLTACRRLKDESVCYLARKCVKLRSVSLAVNANVTDEAVEALAKSCRGLESLDLTGCLRVHDHSIRTLAEYCPGLLSLRVNHCHNVSEQSLEPLRRRGVEMDVEPPHQRALVLLQDVLGFAPFINLQI</sequence>
<evidence type="ECO:0000256" key="3">
    <source>
        <dbReference type="ARBA" id="ARBA00022490"/>
    </source>
</evidence>
<evidence type="ECO:0000256" key="2">
    <source>
        <dbReference type="ARBA" id="ARBA00004906"/>
    </source>
</evidence>
<reference evidence="13 14" key="1">
    <citation type="submission" date="2024-04" db="EMBL/GenBank/DDBJ databases">
        <authorList>
            <person name="Waldvogel A.-M."/>
            <person name="Schoenle A."/>
        </authorList>
    </citation>
    <scope>NUCLEOTIDE SEQUENCE [LARGE SCALE GENOMIC DNA]</scope>
</reference>